<evidence type="ECO:0000313" key="3">
    <source>
        <dbReference type="Proteomes" id="UP000027855"/>
    </source>
</evidence>
<evidence type="ECO:0000256" key="1">
    <source>
        <dbReference type="SAM" id="Phobius"/>
    </source>
</evidence>
<accession>A0A074IT76</accession>
<organism evidence="2 3">
    <name type="scientific">Streptococcus salivarius</name>
    <dbReference type="NCBI Taxonomy" id="1304"/>
    <lineage>
        <taxon>Bacteria</taxon>
        <taxon>Bacillati</taxon>
        <taxon>Bacillota</taxon>
        <taxon>Bacilli</taxon>
        <taxon>Lactobacillales</taxon>
        <taxon>Streptococcaceae</taxon>
        <taxon>Streptococcus</taxon>
    </lineage>
</organism>
<feature type="transmembrane region" description="Helical" evidence="1">
    <location>
        <begin position="377"/>
        <end position="394"/>
    </location>
</feature>
<evidence type="ECO:0000313" key="2">
    <source>
        <dbReference type="EMBL" id="KEO46287.1"/>
    </source>
</evidence>
<feature type="transmembrane region" description="Helical" evidence="1">
    <location>
        <begin position="301"/>
        <end position="317"/>
    </location>
</feature>
<dbReference type="RefSeq" id="WP_037601157.1">
    <property type="nucleotide sequence ID" value="NZ_JADMQU010000001.1"/>
</dbReference>
<name>A0A074IT76_STRSL</name>
<dbReference type="AlphaFoldDB" id="A0A074IT76"/>
<sequence length="590" mass="68270">MNILILGNTAGLTNDFILKTFPNQAVFIFGHTGVKNSRKNKITVYTKHYENNQLEDVFDFHDYDQIIYLSEYLNYGHESSGEIENLIRLLECLKDRKNKRLLYITGPILEDGKRSLQTTTKDTLLSWTREFGVNLKVLHSPFLYSVINKEDYLYKLFVRLDDHEQVELKESSQSQATFISLSDLGDLLHKLCERWNDTYESIIIPDPFQLTFGELLQALDKYFPNKQVHFLEERRIRKYDNDPEKHHDLRDRFAWFMRYALVRDLPDIYEDYQKQRKGSLRVSKFRNIIDNIVKQKRNKKLAAVVATFLVFEAFRYMTQGQLQFQLIDLRLLFVVLISTVLGMGYGLFSAVLAIIGLTISQIMSGTSWQLLLYNTDRWVAFIAYIFIAVVCGFVEMKKKDDKLQLDKQLETVKEDYLILNQSYDTLLHENKDLKNALLASQDGLGKAYSYFVTLDHTSVEKVLRQTLDLVSEILNAPVSLYGGGPFQYELLLGDNDKKQVSLTDFKEIGGAFGHGRVWANKSLLENRPAYAMEVKTKAEGTFIIWVEAVPFEAMSTKVLNELEVLSKMSRSFIEKAELLEQASLQGRVAQ</sequence>
<reference evidence="2 3" key="1">
    <citation type="submission" date="2014-04" db="EMBL/GenBank/DDBJ databases">
        <title>Variable characteristics of bacteriocin-producing Streptococcus salivarius strains isolated from Malaysian subjects.</title>
        <authorList>
            <person name="Philip K."/>
            <person name="Barbour A."/>
        </authorList>
    </citation>
    <scope>NUCLEOTIDE SEQUENCE [LARGE SCALE GENOMIC DNA]</scope>
    <source>
        <strain evidence="2 3">NU10</strain>
    </source>
</reference>
<comment type="caution">
    <text evidence="2">The sequence shown here is derived from an EMBL/GenBank/DDBJ whole genome shotgun (WGS) entry which is preliminary data.</text>
</comment>
<keyword evidence="1" id="KW-1133">Transmembrane helix</keyword>
<keyword evidence="1" id="KW-0812">Transmembrane</keyword>
<gene>
    <name evidence="2" type="ORF">DL07_10320</name>
</gene>
<proteinExistence type="predicted"/>
<keyword evidence="1" id="KW-0472">Membrane</keyword>
<protein>
    <submittedName>
        <fullName evidence="2">Membrane protein</fullName>
    </submittedName>
</protein>
<feature type="transmembrane region" description="Helical" evidence="1">
    <location>
        <begin position="329"/>
        <end position="357"/>
    </location>
</feature>
<dbReference type="Proteomes" id="UP000027855">
    <property type="component" value="Unassembled WGS sequence"/>
</dbReference>
<dbReference type="EMBL" id="JJMT01000006">
    <property type="protein sequence ID" value="KEO46287.1"/>
    <property type="molecule type" value="Genomic_DNA"/>
</dbReference>